<accession>A0AAV7YK87</accession>
<protein>
    <submittedName>
        <fullName evidence="1">B-box zinc finger protein</fullName>
    </submittedName>
</protein>
<name>A0AAV7YK87_9EUKA</name>
<sequence length="345" mass="40358">MSLICSNSTKCKNVATVFCYTCGQLCPVCNESIHSFPIFKSHLQKSLKEIYPKCQNFKQCANLATIKCQQCGLLCKDCDTKVHLMEMFKSHIRAEIQKAKMNTYSPSINRKDQNLQKELENTQLIFAQQRRFLKESLTALAQVLFAVGLEQDPETLVSDWMEGTMPIRTYCKQILDEVRSIKNETEQLKHYLKESRENHQLFLDEQRQINNQSSKSKNEEEEMGDIFQQVLQNSEQLKIKNKNFSLIINELCKPTFSLLNKKKIDINKRTLFFKLENGFYKAVQIKENVILDPQNFPNQKNENNPKYMKGTVFYSTKQVSKKNDFGFRKNSVYYTVMCDDIIPYF</sequence>
<gene>
    <name evidence="1" type="ORF">M0812_26007</name>
</gene>
<proteinExistence type="predicted"/>
<reference evidence="1" key="1">
    <citation type="submission" date="2022-08" db="EMBL/GenBank/DDBJ databases">
        <title>Novel sulphate-reducing endosymbionts in the free-living metamonad Anaeramoeba.</title>
        <authorList>
            <person name="Jerlstrom-Hultqvist J."/>
            <person name="Cepicka I."/>
            <person name="Gallot-Lavallee L."/>
            <person name="Salas-Leiva D."/>
            <person name="Curtis B.A."/>
            <person name="Zahonova K."/>
            <person name="Pipaliya S."/>
            <person name="Dacks J."/>
            <person name="Roger A.J."/>
        </authorList>
    </citation>
    <scope>NUCLEOTIDE SEQUENCE</scope>
    <source>
        <strain evidence="1">Busselton2</strain>
    </source>
</reference>
<dbReference type="Proteomes" id="UP001146793">
    <property type="component" value="Unassembled WGS sequence"/>
</dbReference>
<dbReference type="AlphaFoldDB" id="A0AAV7YK87"/>
<evidence type="ECO:0000313" key="2">
    <source>
        <dbReference type="Proteomes" id="UP001146793"/>
    </source>
</evidence>
<comment type="caution">
    <text evidence="1">The sequence shown here is derived from an EMBL/GenBank/DDBJ whole genome shotgun (WGS) entry which is preliminary data.</text>
</comment>
<dbReference type="EMBL" id="JANTQA010000060">
    <property type="protein sequence ID" value="KAJ3428372.1"/>
    <property type="molecule type" value="Genomic_DNA"/>
</dbReference>
<organism evidence="1 2">
    <name type="scientific">Anaeramoeba flamelloides</name>
    <dbReference type="NCBI Taxonomy" id="1746091"/>
    <lineage>
        <taxon>Eukaryota</taxon>
        <taxon>Metamonada</taxon>
        <taxon>Anaeramoebidae</taxon>
        <taxon>Anaeramoeba</taxon>
    </lineage>
</organism>
<evidence type="ECO:0000313" key="1">
    <source>
        <dbReference type="EMBL" id="KAJ3428372.1"/>
    </source>
</evidence>